<dbReference type="EMBL" id="CM023476">
    <property type="protein sequence ID" value="KAH7941866.1"/>
    <property type="molecule type" value="Genomic_DNA"/>
</dbReference>
<name>A0ACB8CGS4_DERSI</name>
<gene>
    <name evidence="1" type="ORF">HPB49_018168</name>
</gene>
<organism evidence="1 2">
    <name type="scientific">Dermacentor silvarum</name>
    <name type="common">Tick</name>
    <dbReference type="NCBI Taxonomy" id="543639"/>
    <lineage>
        <taxon>Eukaryota</taxon>
        <taxon>Metazoa</taxon>
        <taxon>Ecdysozoa</taxon>
        <taxon>Arthropoda</taxon>
        <taxon>Chelicerata</taxon>
        <taxon>Arachnida</taxon>
        <taxon>Acari</taxon>
        <taxon>Parasitiformes</taxon>
        <taxon>Ixodida</taxon>
        <taxon>Ixodoidea</taxon>
        <taxon>Ixodidae</taxon>
        <taxon>Rhipicephalinae</taxon>
        <taxon>Dermacentor</taxon>
    </lineage>
</organism>
<keyword evidence="2" id="KW-1185">Reference proteome</keyword>
<comment type="caution">
    <text evidence="1">The sequence shown here is derived from an EMBL/GenBank/DDBJ whole genome shotgun (WGS) entry which is preliminary data.</text>
</comment>
<evidence type="ECO:0000313" key="1">
    <source>
        <dbReference type="EMBL" id="KAH7941866.1"/>
    </source>
</evidence>
<reference evidence="1" key="1">
    <citation type="submission" date="2020-05" db="EMBL/GenBank/DDBJ databases">
        <title>Large-scale comparative analyses of tick genomes elucidate their genetic diversity and vector capacities.</title>
        <authorList>
            <person name="Jia N."/>
            <person name="Wang J."/>
            <person name="Shi W."/>
            <person name="Du L."/>
            <person name="Sun Y."/>
            <person name="Zhan W."/>
            <person name="Jiang J."/>
            <person name="Wang Q."/>
            <person name="Zhang B."/>
            <person name="Ji P."/>
            <person name="Sakyi L.B."/>
            <person name="Cui X."/>
            <person name="Yuan T."/>
            <person name="Jiang B."/>
            <person name="Yang W."/>
            <person name="Lam T.T.-Y."/>
            <person name="Chang Q."/>
            <person name="Ding S."/>
            <person name="Wang X."/>
            <person name="Zhu J."/>
            <person name="Ruan X."/>
            <person name="Zhao L."/>
            <person name="Wei J."/>
            <person name="Que T."/>
            <person name="Du C."/>
            <person name="Cheng J."/>
            <person name="Dai P."/>
            <person name="Han X."/>
            <person name="Huang E."/>
            <person name="Gao Y."/>
            <person name="Liu J."/>
            <person name="Shao H."/>
            <person name="Ye R."/>
            <person name="Li L."/>
            <person name="Wei W."/>
            <person name="Wang X."/>
            <person name="Wang C."/>
            <person name="Yang T."/>
            <person name="Huo Q."/>
            <person name="Li W."/>
            <person name="Guo W."/>
            <person name="Chen H."/>
            <person name="Zhou L."/>
            <person name="Ni X."/>
            <person name="Tian J."/>
            <person name="Zhou Y."/>
            <person name="Sheng Y."/>
            <person name="Liu T."/>
            <person name="Pan Y."/>
            <person name="Xia L."/>
            <person name="Li J."/>
            <person name="Zhao F."/>
            <person name="Cao W."/>
        </authorList>
    </citation>
    <scope>NUCLEOTIDE SEQUENCE</scope>
    <source>
        <strain evidence="1">Dsil-2018</strain>
    </source>
</reference>
<protein>
    <submittedName>
        <fullName evidence="1">Uncharacterized protein</fullName>
    </submittedName>
</protein>
<dbReference type="Proteomes" id="UP000821865">
    <property type="component" value="Chromosome 7"/>
</dbReference>
<accession>A0ACB8CGS4</accession>
<proteinExistence type="predicted"/>
<sequence>MQPHGLQDSYIVPQSLSDISAEVEHREAIPIDQHRFCKALYVREEREQANAQSQAGRKRCSVWGLGALSVVSALLIVGVVWLLRDYEPTPPPHEYHAIVGEFNGTDASRGNGTVTTAEGPPPERPLQSPEPWIFEEEKSVADATNQNGTSNASSFCNTTECQRTAAFLEQQLDPTFGLCENLYDHVCARWREKHAKSARRRGSYSIDDAILDSHRRKLLRRLSVDDKKRPFRKMRTFFLQCTRSQLTSRYEVEEIKSLLELGSSPSVVALATSIVRLARMGFSPFFDVSVTGYPEAFHVRLFKPAASSSHQGPASDWLSSYLSSAKRRVPKASGIVANSTNLNDTEQMLFLKALGENHMRRDRTQRP</sequence>
<evidence type="ECO:0000313" key="2">
    <source>
        <dbReference type="Proteomes" id="UP000821865"/>
    </source>
</evidence>